<dbReference type="NCBIfam" id="NF041216">
    <property type="entry name" value="CU044_2847_fam"/>
    <property type="match status" value="1"/>
</dbReference>
<sequence length="132" mass="14024">MQFDLGDGDFVVADIERVGGGVVDAATPSDLVARATGSFTTALEQVRSAAALTVRRMRDLPQRPDEVTVEFGIRLEAEVGAVLARTGAQGHLQVQLTWRNENRADAEQAGGEGREETSRAGRAPASPEPLLP</sequence>
<gene>
    <name evidence="3" type="ORF">PYS65_25845</name>
</gene>
<organism evidence="3 4">
    <name type="scientific">Streptomyces cathayae</name>
    <dbReference type="NCBI Taxonomy" id="3031124"/>
    <lineage>
        <taxon>Bacteria</taxon>
        <taxon>Bacillati</taxon>
        <taxon>Actinomycetota</taxon>
        <taxon>Actinomycetes</taxon>
        <taxon>Kitasatosporales</taxon>
        <taxon>Streptomycetaceae</taxon>
        <taxon>Streptomyces</taxon>
    </lineage>
</organism>
<dbReference type="EMBL" id="CP121682">
    <property type="protein sequence ID" value="WGD43270.1"/>
    <property type="molecule type" value="Genomic_DNA"/>
</dbReference>
<reference evidence="3 4" key="1">
    <citation type="submission" date="2023-03" db="EMBL/GenBank/DDBJ databases">
        <authorList>
            <person name="Mo P."/>
        </authorList>
    </citation>
    <scope>NUCLEOTIDE SEQUENCE [LARGE SCALE GENOMIC DNA]</scope>
    <source>
        <strain evidence="3 4">HUAS 5</strain>
    </source>
</reference>
<feature type="region of interest" description="Disordered" evidence="1">
    <location>
        <begin position="96"/>
        <end position="132"/>
    </location>
</feature>
<protein>
    <submittedName>
        <fullName evidence="3">CU044_2847 family protein</fullName>
    </submittedName>
</protein>
<dbReference type="Pfam" id="PF19493">
    <property type="entry name" value="Trypco1"/>
    <property type="match status" value="1"/>
</dbReference>
<name>A0ABY8K8T7_9ACTN</name>
<evidence type="ECO:0000256" key="1">
    <source>
        <dbReference type="SAM" id="MobiDB-lite"/>
    </source>
</evidence>
<feature type="compositionally biased region" description="Basic and acidic residues" evidence="1">
    <location>
        <begin position="100"/>
        <end position="119"/>
    </location>
</feature>
<keyword evidence="4" id="KW-1185">Reference proteome</keyword>
<feature type="domain" description="Trypsin-co-occurring" evidence="2">
    <location>
        <begin position="3"/>
        <end position="99"/>
    </location>
</feature>
<evidence type="ECO:0000259" key="2">
    <source>
        <dbReference type="Pfam" id="PF19493"/>
    </source>
</evidence>
<evidence type="ECO:0000313" key="4">
    <source>
        <dbReference type="Proteomes" id="UP001216440"/>
    </source>
</evidence>
<dbReference type="RefSeq" id="WP_279336322.1">
    <property type="nucleotide sequence ID" value="NZ_CP121682.1"/>
</dbReference>
<accession>A0ABY8K8T7</accession>
<dbReference type="InterPro" id="IPR045794">
    <property type="entry name" value="Trypco1"/>
</dbReference>
<proteinExistence type="predicted"/>
<dbReference type="Proteomes" id="UP001216440">
    <property type="component" value="Chromosome"/>
</dbReference>
<evidence type="ECO:0000313" key="3">
    <source>
        <dbReference type="EMBL" id="WGD43270.1"/>
    </source>
</evidence>